<dbReference type="HOGENOM" id="CLU_1874682_0_0_10"/>
<sequence>MYKNQSIHYLNNGEIDLKNSSFFSLEIPDTMVVGKNVGKVLSYNSNYSSDEYYLSDYHFLTVIVENEYENGLIKKDTFSDGTFTPSFGIFARKKGYQTVRGRIMEEIVYDIPSDSSVVVKEHFKYFEKDVFVQKPT</sequence>
<organism evidence="1 2">
    <name type="scientific">Zobellia galactanivorans (strain DSM 12802 / CCUG 47099 / CIP 106680 / NCIMB 13871 / Dsij)</name>
    <dbReference type="NCBI Taxonomy" id="63186"/>
    <lineage>
        <taxon>Bacteria</taxon>
        <taxon>Pseudomonadati</taxon>
        <taxon>Bacteroidota</taxon>
        <taxon>Flavobacteriia</taxon>
        <taxon>Flavobacteriales</taxon>
        <taxon>Flavobacteriaceae</taxon>
        <taxon>Zobellia</taxon>
    </lineage>
</organism>
<dbReference type="STRING" id="63186.ZOBELLIA_380"/>
<gene>
    <name evidence="1" type="ordered locus">zobellia_380</name>
</gene>
<name>G0L0V1_ZOBGA</name>
<dbReference type="EMBL" id="FP476056">
    <property type="protein sequence ID" value="CAZ94453.1"/>
    <property type="molecule type" value="Genomic_DNA"/>
</dbReference>
<dbReference type="KEGG" id="zga:ZOBELLIA_380"/>
<keyword evidence="2" id="KW-1185">Reference proteome</keyword>
<dbReference type="AlphaFoldDB" id="G0L0V1"/>
<evidence type="ECO:0000313" key="1">
    <source>
        <dbReference type="EMBL" id="CAZ94453.1"/>
    </source>
</evidence>
<reference evidence="2" key="1">
    <citation type="submission" date="2009-07" db="EMBL/GenBank/DDBJ databases">
        <title>Complete genome sequence of Zobellia galactanivorans Dsij.</title>
        <authorList>
            <consortium name="Genoscope - CEA"/>
        </authorList>
    </citation>
    <scope>NUCLEOTIDE SEQUENCE [LARGE SCALE GENOMIC DNA]</scope>
    <source>
        <strain evidence="2">DSM 12802 / CCUG 47099 / CIP 106680 / NCIMB 13871 / Dsij</strain>
    </source>
</reference>
<accession>G0L0V1</accession>
<proteinExistence type="predicted"/>
<reference evidence="1 2" key="2">
    <citation type="journal article" date="2012" name="Environ. Microbiol.">
        <title>Characterization of the first alginolytic operons in a marine bacterium: from their emergence in marine Flavobacteriia to their independent transfers to marine Proteobacteria and human gut Bacteroides.</title>
        <authorList>
            <person name="Thomas F."/>
            <person name="Barbeyron T."/>
            <person name="Tonon T."/>
            <person name="Genicot S."/>
            <person name="Czjzek M."/>
            <person name="Michel G."/>
        </authorList>
    </citation>
    <scope>NUCLEOTIDE SEQUENCE [LARGE SCALE GENOMIC DNA]</scope>
    <source>
        <strain evidence="2">DSM 12802 / CCUG 47099 / CIP 106680 / NCIMB 13871 / Dsij</strain>
    </source>
</reference>
<evidence type="ECO:0000313" key="2">
    <source>
        <dbReference type="Proteomes" id="UP000008898"/>
    </source>
</evidence>
<protein>
    <submittedName>
        <fullName evidence="1">Uncharacterized protein</fullName>
    </submittedName>
</protein>
<dbReference type="Proteomes" id="UP000008898">
    <property type="component" value="Chromosome"/>
</dbReference>